<evidence type="ECO:0000256" key="8">
    <source>
        <dbReference type="ARBA" id="ARBA00022741"/>
    </source>
</evidence>
<evidence type="ECO:0000256" key="9">
    <source>
        <dbReference type="ARBA" id="ARBA00022777"/>
    </source>
</evidence>
<protein>
    <recommendedName>
        <fullName evidence="3">histidine kinase</fullName>
        <ecNumber evidence="3">2.7.13.3</ecNumber>
    </recommendedName>
</protein>
<organism evidence="17 18">
    <name type="scientific">Paenibacillus rhizosphaerae</name>
    <dbReference type="NCBI Taxonomy" id="297318"/>
    <lineage>
        <taxon>Bacteria</taxon>
        <taxon>Bacillati</taxon>
        <taxon>Bacillota</taxon>
        <taxon>Bacilli</taxon>
        <taxon>Bacillales</taxon>
        <taxon>Paenibacillaceae</taxon>
        <taxon>Paenibacillus</taxon>
    </lineage>
</organism>
<dbReference type="PANTHER" id="PTHR34220">
    <property type="entry name" value="SENSOR HISTIDINE KINASE YPDA"/>
    <property type="match status" value="1"/>
</dbReference>
<proteinExistence type="predicted"/>
<dbReference type="CDD" id="cd06225">
    <property type="entry name" value="HAMP"/>
    <property type="match status" value="1"/>
</dbReference>
<dbReference type="EMBL" id="JACHXJ010000002">
    <property type="protein sequence ID" value="MBB3127745.1"/>
    <property type="molecule type" value="Genomic_DNA"/>
</dbReference>
<dbReference type="SUPFAM" id="SSF55874">
    <property type="entry name" value="ATPase domain of HSP90 chaperone/DNA topoisomerase II/histidine kinase"/>
    <property type="match status" value="1"/>
</dbReference>
<name>A0A839TLT9_9BACL</name>
<sequence length="600" mass="68494">MKIPHQRLKPRAPRLPMSFRLRSIQTIITATFAGMTVLVVILVSIMLYNKFSKTAEENAYLNIQQIIEQVNYHLELYVKGMQDIYAVVEQQIDQTPDVGSGVLREQLTTLLHTREDLVSVALFTPEGRLVLDIPNAEMRRNTKLTEQSWYESAREEPQKLSFSPPHIQNLYKGQYKWVVSLSRMIEYRDQGKVKRGILLVDVNFRTIDELSRKVSLGKQGYAYIIDELGNIVYHPQQQLIYAGLKYENLEPVFDYAYGSYIDKSTGVPRYITIRTVQPIGWKIVGVAFPDEIVTTKQDLNQFIFWFLVVVITAVVLLAVFISAKISQPLRHLERSVQSVGQGDFSTPIYVSGAYEVVQLSKRFNFMLHRIRQLMDQIIHEQEAKRKSELDVLQSQINPHFLYNTLNSVIRLAEKGKKEEVVTTISSLSKFFRISLSKGKTIITVEEELEHVRHYLIIQKIRYKHKFNYEIQCDEAARSCKTLKLILQPIVENAIYHGIEKMPDEGWISISAAVQGERLVLTVTDNGLGMTPQVMDQILSGSHRSGSGSGVGVKNVNERIRLCYGKPYGLHFASELEEGTSVTITLPAESDHAEELERGIS</sequence>
<evidence type="ECO:0000256" key="2">
    <source>
        <dbReference type="ARBA" id="ARBA00004651"/>
    </source>
</evidence>
<feature type="transmembrane region" description="Helical" evidence="14">
    <location>
        <begin position="302"/>
        <end position="323"/>
    </location>
</feature>
<evidence type="ECO:0000256" key="3">
    <source>
        <dbReference type="ARBA" id="ARBA00012438"/>
    </source>
</evidence>
<dbReference type="SMART" id="SM00304">
    <property type="entry name" value="HAMP"/>
    <property type="match status" value="1"/>
</dbReference>
<evidence type="ECO:0000313" key="17">
    <source>
        <dbReference type="EMBL" id="MBB3127745.1"/>
    </source>
</evidence>
<keyword evidence="5" id="KW-0597">Phosphoprotein</keyword>
<dbReference type="GO" id="GO:0005524">
    <property type="term" value="F:ATP binding"/>
    <property type="evidence" value="ECO:0007669"/>
    <property type="project" value="UniProtKB-KW"/>
</dbReference>
<comment type="caution">
    <text evidence="17">The sequence shown here is derived from an EMBL/GenBank/DDBJ whole genome shotgun (WGS) entry which is preliminary data.</text>
</comment>
<feature type="domain" description="Histidine kinase" evidence="15">
    <location>
        <begin position="482"/>
        <end position="589"/>
    </location>
</feature>
<dbReference type="Pfam" id="PF06580">
    <property type="entry name" value="His_kinase"/>
    <property type="match status" value="1"/>
</dbReference>
<evidence type="ECO:0000256" key="13">
    <source>
        <dbReference type="ARBA" id="ARBA00023136"/>
    </source>
</evidence>
<evidence type="ECO:0000256" key="4">
    <source>
        <dbReference type="ARBA" id="ARBA00022475"/>
    </source>
</evidence>
<keyword evidence="11 14" id="KW-1133">Transmembrane helix</keyword>
<dbReference type="InterPro" id="IPR003594">
    <property type="entry name" value="HATPase_dom"/>
</dbReference>
<dbReference type="GO" id="GO:0005886">
    <property type="term" value="C:plasma membrane"/>
    <property type="evidence" value="ECO:0007669"/>
    <property type="project" value="UniProtKB-SubCell"/>
</dbReference>
<keyword evidence="8" id="KW-0547">Nucleotide-binding</keyword>
<dbReference type="AlphaFoldDB" id="A0A839TLT9"/>
<feature type="domain" description="HAMP" evidence="16">
    <location>
        <begin position="323"/>
        <end position="375"/>
    </location>
</feature>
<evidence type="ECO:0000256" key="14">
    <source>
        <dbReference type="SAM" id="Phobius"/>
    </source>
</evidence>
<gene>
    <name evidence="17" type="ORF">FHS19_002399</name>
</gene>
<comment type="subcellular location">
    <subcellularLocation>
        <location evidence="2">Cell membrane</location>
        <topology evidence="2">Multi-pass membrane protein</topology>
    </subcellularLocation>
</comment>
<dbReference type="GO" id="GO:0000155">
    <property type="term" value="F:phosphorelay sensor kinase activity"/>
    <property type="evidence" value="ECO:0007669"/>
    <property type="project" value="InterPro"/>
</dbReference>
<keyword evidence="6 17" id="KW-0808">Transferase</keyword>
<comment type="catalytic activity">
    <reaction evidence="1">
        <text>ATP + protein L-histidine = ADP + protein N-phospho-L-histidine.</text>
        <dbReference type="EC" id="2.7.13.3"/>
    </reaction>
</comment>
<dbReference type="Gene3D" id="3.30.565.10">
    <property type="entry name" value="Histidine kinase-like ATPase, C-terminal domain"/>
    <property type="match status" value="1"/>
</dbReference>
<accession>A0A839TLT9</accession>
<evidence type="ECO:0000256" key="11">
    <source>
        <dbReference type="ARBA" id="ARBA00022989"/>
    </source>
</evidence>
<dbReference type="Pfam" id="PF02743">
    <property type="entry name" value="dCache_1"/>
    <property type="match status" value="1"/>
</dbReference>
<keyword evidence="10" id="KW-0067">ATP-binding</keyword>
<feature type="transmembrane region" description="Helical" evidence="14">
    <location>
        <begin position="21"/>
        <end position="48"/>
    </location>
</feature>
<dbReference type="InterPro" id="IPR005467">
    <property type="entry name" value="His_kinase_dom"/>
</dbReference>
<dbReference type="Gene3D" id="6.10.340.10">
    <property type="match status" value="1"/>
</dbReference>
<dbReference type="PROSITE" id="PS50109">
    <property type="entry name" value="HIS_KIN"/>
    <property type="match status" value="1"/>
</dbReference>
<dbReference type="Pfam" id="PF00672">
    <property type="entry name" value="HAMP"/>
    <property type="match status" value="1"/>
</dbReference>
<evidence type="ECO:0000259" key="15">
    <source>
        <dbReference type="PROSITE" id="PS50109"/>
    </source>
</evidence>
<dbReference type="SUPFAM" id="SSF158472">
    <property type="entry name" value="HAMP domain-like"/>
    <property type="match status" value="1"/>
</dbReference>
<dbReference type="EC" id="2.7.13.3" evidence="3"/>
<dbReference type="InterPro" id="IPR036890">
    <property type="entry name" value="HATPase_C_sf"/>
</dbReference>
<evidence type="ECO:0000256" key="1">
    <source>
        <dbReference type="ARBA" id="ARBA00000085"/>
    </source>
</evidence>
<dbReference type="InterPro" id="IPR003660">
    <property type="entry name" value="HAMP_dom"/>
</dbReference>
<evidence type="ECO:0000259" key="16">
    <source>
        <dbReference type="PROSITE" id="PS50885"/>
    </source>
</evidence>
<dbReference type="Pfam" id="PF02518">
    <property type="entry name" value="HATPase_c"/>
    <property type="match status" value="1"/>
</dbReference>
<keyword evidence="7 14" id="KW-0812">Transmembrane</keyword>
<dbReference type="InterPro" id="IPR050640">
    <property type="entry name" value="Bact_2-comp_sensor_kinase"/>
</dbReference>
<keyword evidence="12" id="KW-0902">Two-component regulatory system</keyword>
<evidence type="ECO:0000313" key="18">
    <source>
        <dbReference type="Proteomes" id="UP000517523"/>
    </source>
</evidence>
<dbReference type="Gene3D" id="3.30.450.20">
    <property type="entry name" value="PAS domain"/>
    <property type="match status" value="2"/>
</dbReference>
<dbReference type="InterPro" id="IPR033479">
    <property type="entry name" value="dCache_1"/>
</dbReference>
<evidence type="ECO:0000256" key="5">
    <source>
        <dbReference type="ARBA" id="ARBA00022553"/>
    </source>
</evidence>
<evidence type="ECO:0000256" key="12">
    <source>
        <dbReference type="ARBA" id="ARBA00023012"/>
    </source>
</evidence>
<dbReference type="Proteomes" id="UP000517523">
    <property type="component" value="Unassembled WGS sequence"/>
</dbReference>
<evidence type="ECO:0000256" key="6">
    <source>
        <dbReference type="ARBA" id="ARBA00022679"/>
    </source>
</evidence>
<reference evidence="17 18" key="1">
    <citation type="submission" date="2020-08" db="EMBL/GenBank/DDBJ databases">
        <title>Genomic Encyclopedia of Type Strains, Phase III (KMG-III): the genomes of soil and plant-associated and newly described type strains.</title>
        <authorList>
            <person name="Whitman W."/>
        </authorList>
    </citation>
    <scope>NUCLEOTIDE SEQUENCE [LARGE SCALE GENOMIC DNA]</scope>
    <source>
        <strain evidence="17 18">CECT 5831</strain>
    </source>
</reference>
<dbReference type="SMART" id="SM00387">
    <property type="entry name" value="HATPase_c"/>
    <property type="match status" value="1"/>
</dbReference>
<dbReference type="InterPro" id="IPR004358">
    <property type="entry name" value="Sig_transdc_His_kin-like_C"/>
</dbReference>
<keyword evidence="4" id="KW-1003">Cell membrane</keyword>
<dbReference type="PANTHER" id="PTHR34220:SF7">
    <property type="entry name" value="SENSOR HISTIDINE KINASE YPDA"/>
    <property type="match status" value="1"/>
</dbReference>
<keyword evidence="9 17" id="KW-0418">Kinase</keyword>
<keyword evidence="13 14" id="KW-0472">Membrane</keyword>
<dbReference type="InterPro" id="IPR010559">
    <property type="entry name" value="Sig_transdc_His_kin_internal"/>
</dbReference>
<dbReference type="CDD" id="cd18773">
    <property type="entry name" value="PDC1_HK_sensor"/>
    <property type="match status" value="1"/>
</dbReference>
<dbReference type="PRINTS" id="PR00344">
    <property type="entry name" value="BCTRLSENSOR"/>
</dbReference>
<dbReference type="CDD" id="cd12912">
    <property type="entry name" value="PDC2_MCP_like"/>
    <property type="match status" value="1"/>
</dbReference>
<evidence type="ECO:0000256" key="10">
    <source>
        <dbReference type="ARBA" id="ARBA00022840"/>
    </source>
</evidence>
<evidence type="ECO:0000256" key="7">
    <source>
        <dbReference type="ARBA" id="ARBA00022692"/>
    </source>
</evidence>
<dbReference type="PROSITE" id="PS50885">
    <property type="entry name" value="HAMP"/>
    <property type="match status" value="1"/>
</dbReference>